<feature type="transmembrane region" description="Helical" evidence="2">
    <location>
        <begin position="867"/>
        <end position="895"/>
    </location>
</feature>
<evidence type="ECO:0000256" key="3">
    <source>
        <dbReference type="SAM" id="SignalP"/>
    </source>
</evidence>
<feature type="transmembrane region" description="Helical" evidence="2">
    <location>
        <begin position="1123"/>
        <end position="1141"/>
    </location>
</feature>
<feature type="transmembrane region" description="Helical" evidence="2">
    <location>
        <begin position="984"/>
        <end position="1004"/>
    </location>
</feature>
<feature type="compositionally biased region" description="Low complexity" evidence="1">
    <location>
        <begin position="1879"/>
        <end position="1891"/>
    </location>
</feature>
<protein>
    <recommendedName>
        <fullName evidence="5">PKD/REJ-like domain-containing protein</fullName>
    </recommendedName>
</protein>
<feature type="transmembrane region" description="Helical" evidence="2">
    <location>
        <begin position="1048"/>
        <end position="1069"/>
    </location>
</feature>
<dbReference type="InterPro" id="IPR035986">
    <property type="entry name" value="PKD_dom_sf"/>
</dbReference>
<keyword evidence="2" id="KW-0812">Transmembrane</keyword>
<dbReference type="EMBL" id="HBDZ01001684">
    <property type="protein sequence ID" value="CAD8230115.1"/>
    <property type="molecule type" value="Transcribed_RNA"/>
</dbReference>
<organism evidence="4">
    <name type="scientific">Prasinoderma coloniale</name>
    <dbReference type="NCBI Taxonomy" id="156133"/>
    <lineage>
        <taxon>Eukaryota</taxon>
        <taxon>Viridiplantae</taxon>
        <taxon>Prasinodermophyta</taxon>
        <taxon>Prasinodermophyceae</taxon>
        <taxon>Prasinodermales</taxon>
        <taxon>Prasinodermaceae</taxon>
        <taxon>Prasinoderma</taxon>
    </lineage>
</organism>
<evidence type="ECO:0000313" key="4">
    <source>
        <dbReference type="EMBL" id="CAD8230115.1"/>
    </source>
</evidence>
<evidence type="ECO:0008006" key="5">
    <source>
        <dbReference type="Google" id="ProtNLM"/>
    </source>
</evidence>
<evidence type="ECO:0000256" key="2">
    <source>
        <dbReference type="SAM" id="Phobius"/>
    </source>
</evidence>
<keyword evidence="3" id="KW-0732">Signal</keyword>
<name>A0A7R9TAJ1_9VIRI</name>
<keyword evidence="2" id="KW-0472">Membrane</keyword>
<feature type="compositionally biased region" description="Pro residues" evidence="1">
    <location>
        <begin position="49"/>
        <end position="77"/>
    </location>
</feature>
<feature type="compositionally biased region" description="Low complexity" evidence="1">
    <location>
        <begin position="923"/>
        <end position="944"/>
    </location>
</feature>
<feature type="region of interest" description="Disordered" evidence="1">
    <location>
        <begin position="923"/>
        <end position="967"/>
    </location>
</feature>
<reference evidence="4" key="1">
    <citation type="submission" date="2021-01" db="EMBL/GenBank/DDBJ databases">
        <authorList>
            <person name="Corre E."/>
            <person name="Pelletier E."/>
            <person name="Niang G."/>
            <person name="Scheremetjew M."/>
            <person name="Finn R."/>
            <person name="Kale V."/>
            <person name="Holt S."/>
            <person name="Cochrane G."/>
            <person name="Meng A."/>
            <person name="Brown T."/>
            <person name="Cohen L."/>
        </authorList>
    </citation>
    <scope>NUCLEOTIDE SEQUENCE</scope>
    <source>
        <strain evidence="4">CCMP1413</strain>
    </source>
</reference>
<gene>
    <name evidence="4" type="ORF">PCOL08062_LOCUS1340</name>
</gene>
<accession>A0A7R9TAJ1</accession>
<dbReference type="InterPro" id="IPR016024">
    <property type="entry name" value="ARM-type_fold"/>
</dbReference>
<feature type="region of interest" description="Disordered" evidence="1">
    <location>
        <begin position="45"/>
        <end position="80"/>
    </location>
</feature>
<feature type="region of interest" description="Disordered" evidence="1">
    <location>
        <begin position="1925"/>
        <end position="1944"/>
    </location>
</feature>
<evidence type="ECO:0000256" key="1">
    <source>
        <dbReference type="SAM" id="MobiDB-lite"/>
    </source>
</evidence>
<feature type="transmembrane region" description="Helical" evidence="2">
    <location>
        <begin position="1191"/>
        <end position="1209"/>
    </location>
</feature>
<feature type="transmembrane region" description="Helical" evidence="2">
    <location>
        <begin position="1153"/>
        <end position="1171"/>
    </location>
</feature>
<feature type="region of interest" description="Disordered" evidence="1">
    <location>
        <begin position="1842"/>
        <end position="1895"/>
    </location>
</feature>
<proteinExistence type="predicted"/>
<dbReference type="SUPFAM" id="SSF49299">
    <property type="entry name" value="PKD domain"/>
    <property type="match status" value="1"/>
</dbReference>
<dbReference type="SUPFAM" id="SSF48371">
    <property type="entry name" value="ARM repeat"/>
    <property type="match status" value="1"/>
</dbReference>
<feature type="transmembrane region" description="Helical" evidence="2">
    <location>
        <begin position="1257"/>
        <end position="1276"/>
    </location>
</feature>
<feature type="transmembrane region" description="Helical" evidence="2">
    <location>
        <begin position="1081"/>
        <end position="1103"/>
    </location>
</feature>
<sequence length="1944" mass="207751">MACLAHVWMARLARRGRGTARVAVALFTLAWLCVLSRAQTTSYVGTDAPMPPPTPEPPPSPPPAPPAPPPPNPPPPLKYDEAVCVSNFQSSAANDTTIKYENNAFDSVLLGDASTTGYLPKGVAPATGCPSGEAVCVELDNERAPDEDIAESDPELVMGRYTPASYFSPTDPLVLRTPAQHATFSYRRVVSQHRFREGQSLRWSFALLPAYNATTSLELRPEGIDTEARGIVIAFKSTEEMAAAGLRERRVLSHGPPPAILAQELDAEQFDAIYGTAALAPWPAGRWLRVDLWLHIGGTVDDILYSVHLNGRRLGEWQLLAPPAAVGRLAVTVEAPYETGRRHKACVDDISLIRYDRQAALGDSVLYGSALSGESSNGTRGASRLPLFEQRTSRDISSLAPTADPVFVLDLDDLDANSTADQAEYEAFEMEPDFLPPSGPSRGRYRSELVAHVSTDMPPMCPNNWVRHRWDFASMDTGGSAKLSFNDTSEVLFTPIAPGTYELMLTSASNCDSMEDTVEVEVLCNEPPTPSAYVRLSDWPGFCFPYVDLVGNASYDADGDHIEWTWTWVSLPNASATDELSVIGSEPNVVGRPDALGMHGVSFQVTDGCSTSQLRLAYFIAWEQECLDLGESRQSLLTLVLSVIVGVLVCASLPYMGPTSVLHVRNLSLDVQAVHQRRMAIRRLERLAAHTLDDPERSVAARGGWAVDIRPTQTGGASALGGFEGAANMGVPAPSAMPSPTPSKVCSPCKARGAFAEVSAHRAVRVVSMRSMGSLWLLRASPATSPREEVANALRRRWCSPLQWAIDVKCARANVSQMSVYMPPTRRLALCVAVLLEPLQLLAPSFIRKDVPPFPYKLPWLASFLTGIAADASVANALFWMSIVLLVCTGLSFALQRRLSQLLVRMRSVSLQRDIGVYPGGTSASRKYSSGGSAKKSSAGQSAGEDQDDEANSDASTAGQKDDRKGGKGRFAPLKSACMRACQFLLVAAVHLSKCTSLYVPAVLPEVLLQPMASALLGRVTCQYRHTLKPWVHWDKDPEVLWWQGSHFLQAVMAMAGFCVLVIAALLCGARRHEDDPGVRVLPSFVCLSVFAKVLIAGLAVLAESARRADADADFSTTMLWRHDVGVLLATGVLLAAHFVLQSVRGVARGVAVARAGGYSVATLAAAAVVWHKVSVGQSAVDDDRTQPVAILFWIIVLPVCVAISLLQWRCGKVWMVTARPSPSDTHANASMGTRCVAYVSTFSALNTRERKMVPSLSVSPLEALALASLVAGVMANDPGLCDGSTEKLLSQLGANALAFACEIEAKAITSGEVEIALQRETTSTRCAHGAAKMAAKKRARCCNAAPTQHAQNDSKAPSTERARTASAIQVHTNELHGVHEGVAMLAERAIQAIARRALDPHLRYQMRIRWSRAAGPRATAAVCSFLQACATLLVHTDAAAAAAVAEAVGKLSSSDMLTDLIAADDIQQYKRERDVRGSCARRLAHALEHMRTGSISGKLVATALAFTRAISRAHGAMVILFRSVVRRDISLLAALVERAASQTDDSRQDRASGSEDAMAASDAALRAMNALATRTGFAAEGSPSKVSHEAAVDNAESSSLLVQHLTARGAARAVLGHAVGSKPSVRSLAGALLVRCAQDARSAPAVVAAALDVVAHVYVSADDEDRTIGVCLQSGREPLTFARAMEVLQRACEVMPLAVGSLLSIDDVASLRMHLMHKDGSVRACVASVVGHVGLSSKGFDNLDSLDVLHILHRLEVADGDDGVRAAAFAVLKRMADESESPVAATRVAEARYTATDAQLVAERREEVEKRLGNIKALVAARVDRDLRHAKGRVCAMLAQAHGDGNGHSSVRLPGALRTRANDPPPLLKQQTRGGEKGSSSQASGVTSSARAARSGLQAKMQAYRAPFAAQRGRIDFMRQLKGATAGAGTPSGNGSHLPGQPL</sequence>
<feature type="signal peptide" evidence="3">
    <location>
        <begin position="1"/>
        <end position="38"/>
    </location>
</feature>
<feature type="chain" id="PRO_5031179462" description="PKD/REJ-like domain-containing protein" evidence="3">
    <location>
        <begin position="39"/>
        <end position="1944"/>
    </location>
</feature>
<keyword evidence="2" id="KW-1133">Transmembrane helix</keyword>